<organism evidence="1 2">
    <name type="scientific">Senna tora</name>
    <dbReference type="NCBI Taxonomy" id="362788"/>
    <lineage>
        <taxon>Eukaryota</taxon>
        <taxon>Viridiplantae</taxon>
        <taxon>Streptophyta</taxon>
        <taxon>Embryophyta</taxon>
        <taxon>Tracheophyta</taxon>
        <taxon>Spermatophyta</taxon>
        <taxon>Magnoliopsida</taxon>
        <taxon>eudicotyledons</taxon>
        <taxon>Gunneridae</taxon>
        <taxon>Pentapetalae</taxon>
        <taxon>rosids</taxon>
        <taxon>fabids</taxon>
        <taxon>Fabales</taxon>
        <taxon>Fabaceae</taxon>
        <taxon>Caesalpinioideae</taxon>
        <taxon>Cassia clade</taxon>
        <taxon>Senna</taxon>
    </lineage>
</organism>
<proteinExistence type="predicted"/>
<dbReference type="AlphaFoldDB" id="A0A834XEY2"/>
<evidence type="ECO:0000313" key="1">
    <source>
        <dbReference type="EMBL" id="KAF7844195.1"/>
    </source>
</evidence>
<evidence type="ECO:0000313" key="2">
    <source>
        <dbReference type="Proteomes" id="UP000634136"/>
    </source>
</evidence>
<dbReference type="EMBL" id="JAAIUW010000001">
    <property type="protein sequence ID" value="KAF7844195.1"/>
    <property type="molecule type" value="Genomic_DNA"/>
</dbReference>
<dbReference type="Proteomes" id="UP000634136">
    <property type="component" value="Unassembled WGS sequence"/>
</dbReference>
<accession>A0A834XEY2</accession>
<sequence>MFDVEYGRWVEEHIRLVCELRAEVQEHPLLRENELGLFA</sequence>
<name>A0A834XEY2_9FABA</name>
<gene>
    <name evidence="1" type="ORF">G2W53_001100</name>
</gene>
<keyword evidence="2" id="KW-1185">Reference proteome</keyword>
<protein>
    <submittedName>
        <fullName evidence="1">BZIP transcription factor TGA10-like isoform X2</fullName>
    </submittedName>
</protein>
<reference evidence="1" key="1">
    <citation type="submission" date="2020-09" db="EMBL/GenBank/DDBJ databases">
        <title>Genome-Enabled Discovery of Anthraquinone Biosynthesis in Senna tora.</title>
        <authorList>
            <person name="Kang S.-H."/>
            <person name="Pandey R.P."/>
            <person name="Lee C.-M."/>
            <person name="Sim J.-S."/>
            <person name="Jeong J.-T."/>
            <person name="Choi B.-S."/>
            <person name="Jung M."/>
            <person name="Ginzburg D."/>
            <person name="Zhao K."/>
            <person name="Won S.Y."/>
            <person name="Oh T.-J."/>
            <person name="Yu Y."/>
            <person name="Kim N.-H."/>
            <person name="Lee O.R."/>
            <person name="Lee T.-H."/>
            <person name="Bashyal P."/>
            <person name="Kim T.-S."/>
            <person name="Lee W.-H."/>
            <person name="Kawkins C."/>
            <person name="Kim C.-K."/>
            <person name="Kim J.S."/>
            <person name="Ahn B.O."/>
            <person name="Rhee S.Y."/>
            <person name="Sohng J.K."/>
        </authorList>
    </citation>
    <scope>NUCLEOTIDE SEQUENCE</scope>
    <source>
        <tissue evidence="1">Leaf</tissue>
    </source>
</reference>
<comment type="caution">
    <text evidence="1">The sequence shown here is derived from an EMBL/GenBank/DDBJ whole genome shotgun (WGS) entry which is preliminary data.</text>
</comment>